<feature type="compositionally biased region" description="Basic and acidic residues" evidence="10">
    <location>
        <begin position="234"/>
        <end position="257"/>
    </location>
</feature>
<keyword evidence="5" id="KW-0677">Repeat</keyword>
<sequence>MRGWCRCRGNETARWFMAGLCTAKPGLYAADVPNPEETWELSADNSSSGWCPRRGPSPGAGAGTLSRAEQQLPEEGPGNLELQRTSPGRPEERSSRTPEPGQVQRGQGRPPEQEESWELPEVFEDVAVYFSRKEWELLEDEDKVLYRDQMLKNYQALVSLGYGGLTPDVICRIQRGEVELWVCDDEDGGETSRLEDLLPGGAWLLHRAEKQPPAEGPADLEPAWTSPGSLGEMDTPRPDKDQWHKSQGRPQKERENEAVNQVPSLGGCESGEGAEPGQSPGCREEVDLGELKSPWKEALHPDESSGEGVRGKQELTAKHRGRARPCPEVRKTFNSPSPLAQHKMKQTGKKPHVCAKCGKSFTWSSHLIRHQFTHAEEKPYRCSECGKSFTQSPHLTQHRFIHTRKHP</sequence>
<comment type="similarity">
    <text evidence="3">Belongs to the krueppel C2H2-type zinc-finger protein family.</text>
</comment>
<dbReference type="PANTHER" id="PTHR24381">
    <property type="entry name" value="ZINC FINGER PROTEIN"/>
    <property type="match status" value="1"/>
</dbReference>
<dbReference type="GO" id="GO:0005634">
    <property type="term" value="C:nucleus"/>
    <property type="evidence" value="ECO:0007669"/>
    <property type="project" value="UniProtKB-SubCell"/>
</dbReference>
<evidence type="ECO:0000256" key="2">
    <source>
        <dbReference type="ARBA" id="ARBA00004123"/>
    </source>
</evidence>
<feature type="domain" description="C2H2-type" evidence="11">
    <location>
        <begin position="324"/>
        <end position="351"/>
    </location>
</feature>
<evidence type="ECO:0000256" key="10">
    <source>
        <dbReference type="SAM" id="MobiDB-lite"/>
    </source>
</evidence>
<evidence type="ECO:0000256" key="3">
    <source>
        <dbReference type="ARBA" id="ARBA00006991"/>
    </source>
</evidence>
<feature type="region of interest" description="Disordered" evidence="10">
    <location>
        <begin position="298"/>
        <end position="351"/>
    </location>
</feature>
<name>A0A1U7SNU2_ALLSI</name>
<dbReference type="InterPro" id="IPR003655">
    <property type="entry name" value="aKRAB"/>
</dbReference>
<proteinExistence type="inferred from homology"/>
<dbReference type="Pfam" id="PF01352">
    <property type="entry name" value="KRAB"/>
    <property type="match status" value="1"/>
</dbReference>
<evidence type="ECO:0000259" key="11">
    <source>
        <dbReference type="PROSITE" id="PS50157"/>
    </source>
</evidence>
<dbReference type="PROSITE" id="PS50157">
    <property type="entry name" value="ZINC_FINGER_C2H2_2"/>
    <property type="match status" value="3"/>
</dbReference>
<dbReference type="eggNOG" id="KOG1721">
    <property type="taxonomic scope" value="Eukaryota"/>
</dbReference>
<dbReference type="SUPFAM" id="SSF57667">
    <property type="entry name" value="beta-beta-alpha zinc fingers"/>
    <property type="match status" value="2"/>
</dbReference>
<feature type="region of interest" description="Disordered" evidence="10">
    <location>
        <begin position="211"/>
        <end position="285"/>
    </location>
</feature>
<evidence type="ECO:0000313" key="15">
    <source>
        <dbReference type="RefSeq" id="XP_006039290.2"/>
    </source>
</evidence>
<dbReference type="SMART" id="SM00355">
    <property type="entry name" value="ZnF_C2H2"/>
    <property type="match status" value="2"/>
</dbReference>
<dbReference type="CDD" id="cd07765">
    <property type="entry name" value="KRAB_A-box"/>
    <property type="match status" value="1"/>
</dbReference>
<feature type="domain" description="KRAB" evidence="12">
    <location>
        <begin position="121"/>
        <end position="193"/>
    </location>
</feature>
<dbReference type="PROSITE" id="PS00028">
    <property type="entry name" value="ZINC_FINGER_C2H2_1"/>
    <property type="match status" value="2"/>
</dbReference>
<keyword evidence="7" id="KW-0862">Zinc</keyword>
<dbReference type="GO" id="GO:0008270">
    <property type="term" value="F:zinc ion binding"/>
    <property type="evidence" value="ECO:0007669"/>
    <property type="project" value="UniProtKB-KW"/>
</dbReference>
<dbReference type="FunFam" id="3.30.160.60:FF:001882">
    <property type="entry name" value="Zinc finger protein 473"/>
    <property type="match status" value="1"/>
</dbReference>
<dbReference type="Pfam" id="PF00096">
    <property type="entry name" value="zf-C2H2"/>
    <property type="match status" value="2"/>
</dbReference>
<keyword evidence="4" id="KW-0479">Metal-binding</keyword>
<feature type="compositionally biased region" description="Basic and acidic residues" evidence="10">
    <location>
        <begin position="298"/>
        <end position="317"/>
    </location>
</feature>
<feature type="domain" description="C2H2-type" evidence="11">
    <location>
        <begin position="380"/>
        <end position="407"/>
    </location>
</feature>
<dbReference type="KEGG" id="asn:102383274"/>
<gene>
    <name evidence="15" type="primary">LOC102383274</name>
</gene>
<dbReference type="SMART" id="SM00349">
    <property type="entry name" value="KRAB"/>
    <property type="match status" value="1"/>
</dbReference>
<feature type="domain" description="C2H2-type" evidence="11">
    <location>
        <begin position="352"/>
        <end position="379"/>
    </location>
</feature>
<dbReference type="RefSeq" id="XP_006039290.2">
    <property type="nucleotide sequence ID" value="XM_006039228.3"/>
</dbReference>
<evidence type="ECO:0000256" key="9">
    <source>
        <dbReference type="PROSITE-ProRule" id="PRU00042"/>
    </source>
</evidence>
<reference evidence="15" key="1">
    <citation type="submission" date="2025-08" db="UniProtKB">
        <authorList>
            <consortium name="RefSeq"/>
        </authorList>
    </citation>
    <scope>IDENTIFICATION</scope>
</reference>
<evidence type="ECO:0000259" key="13">
    <source>
        <dbReference type="PROSITE" id="PS50806"/>
    </source>
</evidence>
<dbReference type="InterPro" id="IPR001909">
    <property type="entry name" value="KRAB"/>
</dbReference>
<dbReference type="InterPro" id="IPR013087">
    <property type="entry name" value="Znf_C2H2_type"/>
</dbReference>
<dbReference type="InterPro" id="IPR036051">
    <property type="entry name" value="KRAB_dom_sf"/>
</dbReference>
<accession>A0A1U7SNU2</accession>
<evidence type="ECO:0000256" key="8">
    <source>
        <dbReference type="ARBA" id="ARBA00023242"/>
    </source>
</evidence>
<dbReference type="PANTHER" id="PTHR24381:SF436">
    <property type="entry name" value="ZINC FINGER PROTEIN 768"/>
    <property type="match status" value="1"/>
</dbReference>
<dbReference type="PROSITE" id="PS50806">
    <property type="entry name" value="KRAB_RELATED"/>
    <property type="match status" value="1"/>
</dbReference>
<protein>
    <submittedName>
        <fullName evidence="15">Zinc finger protein 135-like</fullName>
    </submittedName>
</protein>
<organism evidence="14 15">
    <name type="scientific">Alligator sinensis</name>
    <name type="common">Chinese alligator</name>
    <dbReference type="NCBI Taxonomy" id="38654"/>
    <lineage>
        <taxon>Eukaryota</taxon>
        <taxon>Metazoa</taxon>
        <taxon>Chordata</taxon>
        <taxon>Craniata</taxon>
        <taxon>Vertebrata</taxon>
        <taxon>Euteleostomi</taxon>
        <taxon>Archelosauria</taxon>
        <taxon>Archosauria</taxon>
        <taxon>Crocodylia</taxon>
        <taxon>Alligatoridae</taxon>
        <taxon>Alligatorinae</taxon>
        <taxon>Alligator</taxon>
    </lineage>
</organism>
<comment type="function">
    <text evidence="1">May be involved in transcriptional regulation.</text>
</comment>
<keyword evidence="14" id="KW-1185">Reference proteome</keyword>
<dbReference type="Gene3D" id="6.10.140.140">
    <property type="match status" value="1"/>
</dbReference>
<evidence type="ECO:0000256" key="4">
    <source>
        <dbReference type="ARBA" id="ARBA00022723"/>
    </source>
</evidence>
<dbReference type="GeneID" id="102383274"/>
<dbReference type="InterPro" id="IPR036236">
    <property type="entry name" value="Znf_C2H2_sf"/>
</dbReference>
<feature type="region of interest" description="Disordered" evidence="10">
    <location>
        <begin position="39"/>
        <end position="118"/>
    </location>
</feature>
<keyword evidence="8" id="KW-0539">Nucleus</keyword>
<feature type="compositionally biased region" description="Basic residues" evidence="10">
    <location>
        <begin position="342"/>
        <end position="351"/>
    </location>
</feature>
<dbReference type="FunFam" id="3.30.160.60:FF:000250">
    <property type="entry name" value="zinc finger protein 197 isoform X1"/>
    <property type="match status" value="1"/>
</dbReference>
<evidence type="ECO:0000259" key="12">
    <source>
        <dbReference type="PROSITE" id="PS50805"/>
    </source>
</evidence>
<dbReference type="GO" id="GO:0000977">
    <property type="term" value="F:RNA polymerase II transcription regulatory region sequence-specific DNA binding"/>
    <property type="evidence" value="ECO:0007669"/>
    <property type="project" value="TreeGrafter"/>
</dbReference>
<dbReference type="GO" id="GO:0000981">
    <property type="term" value="F:DNA-binding transcription factor activity, RNA polymerase II-specific"/>
    <property type="evidence" value="ECO:0007669"/>
    <property type="project" value="TreeGrafter"/>
</dbReference>
<evidence type="ECO:0000256" key="5">
    <source>
        <dbReference type="ARBA" id="ARBA00022737"/>
    </source>
</evidence>
<feature type="domain" description="KRAB-related" evidence="13">
    <location>
        <begin position="118"/>
        <end position="182"/>
    </location>
</feature>
<dbReference type="PROSITE" id="PS50805">
    <property type="entry name" value="KRAB"/>
    <property type="match status" value="1"/>
</dbReference>
<evidence type="ECO:0000256" key="7">
    <source>
        <dbReference type="ARBA" id="ARBA00022833"/>
    </source>
</evidence>
<comment type="subcellular location">
    <subcellularLocation>
        <location evidence="2">Nucleus</location>
    </subcellularLocation>
</comment>
<evidence type="ECO:0000256" key="1">
    <source>
        <dbReference type="ARBA" id="ARBA00003767"/>
    </source>
</evidence>
<dbReference type="AlphaFoldDB" id="A0A1U7SNU2"/>
<evidence type="ECO:0000256" key="6">
    <source>
        <dbReference type="ARBA" id="ARBA00022771"/>
    </source>
</evidence>
<dbReference type="InParanoid" id="A0A1U7SNU2"/>
<evidence type="ECO:0000313" key="14">
    <source>
        <dbReference type="Proteomes" id="UP000189705"/>
    </source>
</evidence>
<dbReference type="SUPFAM" id="SSF109640">
    <property type="entry name" value="KRAB domain (Kruppel-associated box)"/>
    <property type="match status" value="1"/>
</dbReference>
<dbReference type="Proteomes" id="UP000189705">
    <property type="component" value="Unplaced"/>
</dbReference>
<keyword evidence="6 9" id="KW-0863">Zinc-finger</keyword>
<dbReference type="Gene3D" id="3.30.160.60">
    <property type="entry name" value="Classic Zinc Finger"/>
    <property type="match status" value="2"/>
</dbReference>